<feature type="domain" description="PPM-type phosphatase" evidence="1">
    <location>
        <begin position="16"/>
        <end position="105"/>
    </location>
</feature>
<accession>A0ABT3KBV9</accession>
<proteinExistence type="predicted"/>
<comment type="caution">
    <text evidence="2">The sequence shown here is derived from an EMBL/GenBank/DDBJ whole genome shotgun (WGS) entry which is preliminary data.</text>
</comment>
<dbReference type="RefSeq" id="WP_265216692.1">
    <property type="nucleotide sequence ID" value="NZ_JAPEUL010000001.1"/>
</dbReference>
<organism evidence="2 3">
    <name type="scientific">Marinomonas rhodophyticola</name>
    <dbReference type="NCBI Taxonomy" id="2992803"/>
    <lineage>
        <taxon>Bacteria</taxon>
        <taxon>Pseudomonadati</taxon>
        <taxon>Pseudomonadota</taxon>
        <taxon>Gammaproteobacteria</taxon>
        <taxon>Oceanospirillales</taxon>
        <taxon>Oceanospirillaceae</taxon>
        <taxon>Marinomonas</taxon>
    </lineage>
</organism>
<dbReference type="Proteomes" id="UP001431181">
    <property type="component" value="Unassembled WGS sequence"/>
</dbReference>
<sequence>MKTEPLIICVQTTCHLGYFQLGEFDADLQHNTLHLGDTLIIVSDGVLELKNDQNEMLGDDNVKALIASSYAEKDLILAQQMTEKKLTEYQGESVQLDDITLVALRSACLQ</sequence>
<evidence type="ECO:0000313" key="3">
    <source>
        <dbReference type="Proteomes" id="UP001431181"/>
    </source>
</evidence>
<reference evidence="2" key="1">
    <citation type="submission" date="2022-11" db="EMBL/GenBank/DDBJ databases">
        <title>Marinomonas sp. nov., isolated from marine algae.</title>
        <authorList>
            <person name="Choi D.G."/>
            <person name="Kim J.M."/>
            <person name="Lee J.K."/>
            <person name="Baek J.H."/>
            <person name="Jeon C.O."/>
        </authorList>
    </citation>
    <scope>NUCLEOTIDE SEQUENCE</scope>
    <source>
        <strain evidence="2">KJ51-3</strain>
    </source>
</reference>
<keyword evidence="3" id="KW-1185">Reference proteome</keyword>
<evidence type="ECO:0000259" key="1">
    <source>
        <dbReference type="Pfam" id="PF07228"/>
    </source>
</evidence>
<dbReference type="Pfam" id="PF07228">
    <property type="entry name" value="SpoIIE"/>
    <property type="match status" value="1"/>
</dbReference>
<dbReference type="Gene3D" id="3.60.40.10">
    <property type="entry name" value="PPM-type phosphatase domain"/>
    <property type="match status" value="1"/>
</dbReference>
<dbReference type="EMBL" id="JAPEUL010000001">
    <property type="protein sequence ID" value="MCW4627587.1"/>
    <property type="molecule type" value="Genomic_DNA"/>
</dbReference>
<protein>
    <submittedName>
        <fullName evidence="2">Serine/threonine-protein phosphatase</fullName>
    </submittedName>
</protein>
<evidence type="ECO:0000313" key="2">
    <source>
        <dbReference type="EMBL" id="MCW4627587.1"/>
    </source>
</evidence>
<name>A0ABT3KBV9_9GAMM</name>
<dbReference type="InterPro" id="IPR036457">
    <property type="entry name" value="PPM-type-like_dom_sf"/>
</dbReference>
<gene>
    <name evidence="2" type="ORF">ONZ52_00475</name>
</gene>
<dbReference type="InterPro" id="IPR001932">
    <property type="entry name" value="PPM-type_phosphatase-like_dom"/>
</dbReference>